<protein>
    <submittedName>
        <fullName evidence="1">Uncharacterized protein</fullName>
    </submittedName>
</protein>
<dbReference type="EMBL" id="CM000832">
    <property type="protein sequence ID" value="EET06860.1"/>
    <property type="molecule type" value="Genomic_DNA"/>
</dbReference>
<gene>
    <name evidence="1" type="ORF">BURPS1710A_3018</name>
</gene>
<dbReference type="HOGENOM" id="CLU_2913597_0_0_4"/>
<dbReference type="GeneID" id="93064674"/>
<dbReference type="AlphaFoldDB" id="A0A0E1W0Z1"/>
<dbReference type="Proteomes" id="UP000001812">
    <property type="component" value="Chromosome I"/>
</dbReference>
<organism evidence="1">
    <name type="scientific">Burkholderia pseudomallei 1710a</name>
    <dbReference type="NCBI Taxonomy" id="320371"/>
    <lineage>
        <taxon>Bacteria</taxon>
        <taxon>Pseudomonadati</taxon>
        <taxon>Pseudomonadota</taxon>
        <taxon>Betaproteobacteria</taxon>
        <taxon>Burkholderiales</taxon>
        <taxon>Burkholderiaceae</taxon>
        <taxon>Burkholderia</taxon>
        <taxon>pseudomallei group</taxon>
    </lineage>
</organism>
<name>A0A0E1W0Z1_BURPE</name>
<evidence type="ECO:0000313" key="1">
    <source>
        <dbReference type="EMBL" id="EET06860.1"/>
    </source>
</evidence>
<accession>A0A0E1W0Z1</accession>
<dbReference type="RefSeq" id="WP_004527303.1">
    <property type="nucleotide sequence ID" value="NZ_CM000832.1"/>
</dbReference>
<sequence length="72" mass="7936">MATAGKRVRRALTGIGGHSMHDGSCRCEVCFGGGFDRAPAVRRDGDARPARRCFVTMRRLRRVARVARDAAY</sequence>
<proteinExistence type="predicted"/>
<reference evidence="1" key="1">
    <citation type="submission" date="2009-05" db="EMBL/GenBank/DDBJ databases">
        <authorList>
            <person name="Harkins D.M."/>
            <person name="DeShazer D."/>
            <person name="Woods D.E."/>
            <person name="Brinkac L.M."/>
            <person name="Brown K.A."/>
            <person name="Hung G.C."/>
            <person name="Tuanyok A."/>
            <person name="Zhang B."/>
            <person name="Nierman W.C."/>
        </authorList>
    </citation>
    <scope>NUCLEOTIDE SEQUENCE [LARGE SCALE GENOMIC DNA]</scope>
    <source>
        <strain evidence="1">1710a</strain>
    </source>
</reference>